<accession>A0AAE0PYX6</accession>
<dbReference type="Proteomes" id="UP001274896">
    <property type="component" value="Unassembled WGS sequence"/>
</dbReference>
<dbReference type="EMBL" id="JAUCMX010000026">
    <property type="protein sequence ID" value="KAK3510310.1"/>
    <property type="molecule type" value="Genomic_DNA"/>
</dbReference>
<keyword evidence="2" id="KW-1185">Reference proteome</keyword>
<sequence>MTHSDVMETFLSDYFADLQGREDDDPPVCTGSFTAALCVSQLRTLQRLTSWPTLLVRRMTTRKSRGTCLSLSSLTDRCSLATTSRCLSHKGPVTGCCSLTC</sequence>
<protein>
    <submittedName>
        <fullName evidence="1">Uncharacterized protein</fullName>
    </submittedName>
</protein>
<gene>
    <name evidence="1" type="ORF">QTP70_035190</name>
</gene>
<proteinExistence type="predicted"/>
<name>A0AAE0PYX6_9TELE</name>
<dbReference type="AlphaFoldDB" id="A0AAE0PYX6"/>
<reference evidence="1" key="1">
    <citation type="submission" date="2023-06" db="EMBL/GenBank/DDBJ databases">
        <title>Male Hemibagrus guttatus genome.</title>
        <authorList>
            <person name="Bian C."/>
        </authorList>
    </citation>
    <scope>NUCLEOTIDE SEQUENCE</scope>
    <source>
        <strain evidence="1">Male_cb2023</strain>
        <tissue evidence="1">Muscle</tissue>
    </source>
</reference>
<evidence type="ECO:0000313" key="2">
    <source>
        <dbReference type="Proteomes" id="UP001274896"/>
    </source>
</evidence>
<comment type="caution">
    <text evidence="1">The sequence shown here is derived from an EMBL/GenBank/DDBJ whole genome shotgun (WGS) entry which is preliminary data.</text>
</comment>
<evidence type="ECO:0000313" key="1">
    <source>
        <dbReference type="EMBL" id="KAK3510310.1"/>
    </source>
</evidence>
<organism evidence="1 2">
    <name type="scientific">Hemibagrus guttatus</name>
    <dbReference type="NCBI Taxonomy" id="175788"/>
    <lineage>
        <taxon>Eukaryota</taxon>
        <taxon>Metazoa</taxon>
        <taxon>Chordata</taxon>
        <taxon>Craniata</taxon>
        <taxon>Vertebrata</taxon>
        <taxon>Euteleostomi</taxon>
        <taxon>Actinopterygii</taxon>
        <taxon>Neopterygii</taxon>
        <taxon>Teleostei</taxon>
        <taxon>Ostariophysi</taxon>
        <taxon>Siluriformes</taxon>
        <taxon>Bagridae</taxon>
        <taxon>Hemibagrus</taxon>
    </lineage>
</organism>